<keyword evidence="8" id="KW-0150">Chloroplast</keyword>
<evidence type="ECO:0000256" key="5">
    <source>
        <dbReference type="HAMAP-Rule" id="MF_00382"/>
    </source>
</evidence>
<evidence type="ECO:0000256" key="1">
    <source>
        <dbReference type="ARBA" id="ARBA00007698"/>
    </source>
</evidence>
<evidence type="ECO:0000256" key="3">
    <source>
        <dbReference type="ARBA" id="ARBA00023274"/>
    </source>
</evidence>
<comment type="subcellular location">
    <subcellularLocation>
        <location evidence="5">Plastid</location>
        <location evidence="5">Chloroplast</location>
    </subcellularLocation>
</comment>
<geneLocation type="chloroplast" evidence="8"/>
<dbReference type="InterPro" id="IPR035566">
    <property type="entry name" value="Ribosomal_protein_bL20_C"/>
</dbReference>
<comment type="similarity">
    <text evidence="1 5 6">Belongs to the bacterial ribosomal protein bL20 family.</text>
</comment>
<dbReference type="GO" id="GO:0019843">
    <property type="term" value="F:rRNA binding"/>
    <property type="evidence" value="ECO:0007669"/>
    <property type="project" value="UniProtKB-UniRule"/>
</dbReference>
<name>A0A097KLV5_9CHLO</name>
<keyword evidence="8" id="KW-0934">Plastid</keyword>
<dbReference type="Gene3D" id="1.10.1900.20">
    <property type="entry name" value="Ribosomal protein L20"/>
    <property type="match status" value="1"/>
</dbReference>
<dbReference type="EMBL" id="KM462870">
    <property type="protein sequence ID" value="AIT94176.1"/>
    <property type="molecule type" value="Genomic_DNA"/>
</dbReference>
<evidence type="ECO:0000313" key="8">
    <source>
        <dbReference type="EMBL" id="AIT94176.1"/>
    </source>
</evidence>
<proteinExistence type="inferred from homology"/>
<dbReference type="GO" id="GO:0000027">
    <property type="term" value="P:ribosomal large subunit assembly"/>
    <property type="evidence" value="ECO:0007669"/>
    <property type="project" value="UniProtKB-UniRule"/>
</dbReference>
<comment type="function">
    <text evidence="5 7">Binds directly to 23S ribosomal RNA and is necessary for the in vitro assembly process of the 50S ribosomal subunit. It is not involved in the protein synthesizing functions of that subunit.</text>
</comment>
<evidence type="ECO:0000256" key="6">
    <source>
        <dbReference type="RuleBase" id="RU000561"/>
    </source>
</evidence>
<dbReference type="Pfam" id="PF00453">
    <property type="entry name" value="Ribosomal_L20"/>
    <property type="match status" value="1"/>
</dbReference>
<keyword evidence="3 5" id="KW-0687">Ribonucleoprotein</keyword>
<organism evidence="8">
    <name type="scientific">Marsupiomonas sp. NIES 1824</name>
    <dbReference type="NCBI Taxonomy" id="1562198"/>
    <lineage>
        <taxon>Eukaryota</taxon>
        <taxon>Viridiplantae</taxon>
        <taxon>Chlorophyta</taxon>
        <taxon>core chlorophytes</taxon>
        <taxon>Pedinophyceae</taxon>
        <taxon>Marsupiomonadales</taxon>
        <taxon>Marsupiomonadaceae</taxon>
        <taxon>Marsupiomonas</taxon>
    </lineage>
</organism>
<keyword evidence="5 7" id="KW-0694">RNA-binding</keyword>
<reference evidence="8" key="1">
    <citation type="journal article" date="2014" name="BMC Evol. Biol.">
        <title>Chloroplast phylogenomic analysis resolves deep-level relationships within the green algal class Trebouxiophyceae.</title>
        <authorList>
            <person name="Lemieux C."/>
            <person name="Otis C."/>
            <person name="Turmel M."/>
        </authorList>
    </citation>
    <scope>NUCLEOTIDE SEQUENCE</scope>
</reference>
<dbReference type="HAMAP" id="MF_00382">
    <property type="entry name" value="Ribosomal_bL20"/>
    <property type="match status" value="1"/>
</dbReference>
<dbReference type="PANTHER" id="PTHR10986">
    <property type="entry name" value="39S RIBOSOMAL PROTEIN L20"/>
    <property type="match status" value="1"/>
</dbReference>
<evidence type="ECO:0000256" key="4">
    <source>
        <dbReference type="ARBA" id="ARBA00035295"/>
    </source>
</evidence>
<evidence type="ECO:0000256" key="7">
    <source>
        <dbReference type="RuleBase" id="RU004311"/>
    </source>
</evidence>
<dbReference type="AlphaFoldDB" id="A0A097KLV5"/>
<dbReference type="PRINTS" id="PR00062">
    <property type="entry name" value="RIBOSOMALL20"/>
</dbReference>
<dbReference type="InterPro" id="IPR005813">
    <property type="entry name" value="Ribosomal_bL20"/>
</dbReference>
<keyword evidence="2 5" id="KW-0689">Ribosomal protein</keyword>
<accession>A0A097KLV5</accession>
<dbReference type="GO" id="GO:0006412">
    <property type="term" value="P:translation"/>
    <property type="evidence" value="ECO:0007669"/>
    <property type="project" value="InterPro"/>
</dbReference>
<dbReference type="SUPFAM" id="SSF74731">
    <property type="entry name" value="Ribosomal protein L20"/>
    <property type="match status" value="1"/>
</dbReference>
<gene>
    <name evidence="5 8" type="primary">rpl20</name>
</gene>
<dbReference type="GO" id="GO:1990904">
    <property type="term" value="C:ribonucleoprotein complex"/>
    <property type="evidence" value="ECO:0007669"/>
    <property type="project" value="UniProtKB-KW"/>
</dbReference>
<dbReference type="FunFam" id="1.10.1900.20:FF:000001">
    <property type="entry name" value="50S ribosomal protein L20"/>
    <property type="match status" value="1"/>
</dbReference>
<sequence>MTRVKRGFVAKRRRKKILDRTEGFIGSSSTLFRTANQRYTKALTFSSRDRKNRKRDFRALWITRLNAAANEHQMNYSELISLCKQKNIILNRKVLSQLAIRDSDSFDLFMKELT</sequence>
<dbReference type="GO" id="GO:0009507">
    <property type="term" value="C:chloroplast"/>
    <property type="evidence" value="ECO:0007669"/>
    <property type="project" value="UniProtKB-SubCell"/>
</dbReference>
<dbReference type="CDD" id="cd07026">
    <property type="entry name" value="Ribosomal_L20"/>
    <property type="match status" value="1"/>
</dbReference>
<dbReference type="NCBIfam" id="TIGR01032">
    <property type="entry name" value="rplT_bact"/>
    <property type="match status" value="1"/>
</dbReference>
<dbReference type="Gene3D" id="6.10.160.10">
    <property type="match status" value="1"/>
</dbReference>
<keyword evidence="5 7" id="KW-0699">rRNA-binding</keyword>
<dbReference type="GO" id="GO:0005840">
    <property type="term" value="C:ribosome"/>
    <property type="evidence" value="ECO:0007669"/>
    <property type="project" value="UniProtKB-KW"/>
</dbReference>
<protein>
    <recommendedName>
        <fullName evidence="4 5">Large ribosomal subunit protein bL20c</fullName>
    </recommendedName>
</protein>
<evidence type="ECO:0000256" key="2">
    <source>
        <dbReference type="ARBA" id="ARBA00022980"/>
    </source>
</evidence>
<dbReference type="GO" id="GO:0003735">
    <property type="term" value="F:structural constituent of ribosome"/>
    <property type="evidence" value="ECO:0007669"/>
    <property type="project" value="InterPro"/>
</dbReference>